<dbReference type="Proteomes" id="UP000221165">
    <property type="component" value="Unassembled WGS sequence"/>
</dbReference>
<dbReference type="AlphaFoldDB" id="A0A2C6KJ51"/>
<keyword evidence="2" id="KW-1185">Reference proteome</keyword>
<protein>
    <submittedName>
        <fullName evidence="1">Uncharacterized protein</fullName>
    </submittedName>
</protein>
<proteinExistence type="predicted"/>
<dbReference type="RefSeq" id="XP_067918152.1">
    <property type="nucleotide sequence ID" value="XM_068069871.1"/>
</dbReference>
<accession>A0A2C6KJ51</accession>
<comment type="caution">
    <text evidence="1">The sequence shown here is derived from an EMBL/GenBank/DDBJ whole genome shotgun (WGS) entry which is preliminary data.</text>
</comment>
<dbReference type="EMBL" id="MIGC01005989">
    <property type="protein sequence ID" value="PHJ16423.1"/>
    <property type="molecule type" value="Genomic_DNA"/>
</dbReference>
<reference evidence="1 2" key="1">
    <citation type="journal article" date="2017" name="Int. J. Parasitol.">
        <title>The genome of the protozoan parasite Cystoisospora suis and a reverse vaccinology approach to identify vaccine candidates.</title>
        <authorList>
            <person name="Palmieri N."/>
            <person name="Shrestha A."/>
            <person name="Ruttkowski B."/>
            <person name="Beck T."/>
            <person name="Vogl C."/>
            <person name="Tomley F."/>
            <person name="Blake D.P."/>
            <person name="Joachim A."/>
        </authorList>
    </citation>
    <scope>NUCLEOTIDE SEQUENCE [LARGE SCALE GENOMIC DNA]</scope>
    <source>
        <strain evidence="1 2">Wien I</strain>
    </source>
</reference>
<evidence type="ECO:0000313" key="1">
    <source>
        <dbReference type="EMBL" id="PHJ16423.1"/>
    </source>
</evidence>
<gene>
    <name evidence="1" type="ORF">CSUI_009762</name>
</gene>
<organism evidence="1 2">
    <name type="scientific">Cystoisospora suis</name>
    <dbReference type="NCBI Taxonomy" id="483139"/>
    <lineage>
        <taxon>Eukaryota</taxon>
        <taxon>Sar</taxon>
        <taxon>Alveolata</taxon>
        <taxon>Apicomplexa</taxon>
        <taxon>Conoidasida</taxon>
        <taxon>Coccidia</taxon>
        <taxon>Eucoccidiorida</taxon>
        <taxon>Eimeriorina</taxon>
        <taxon>Sarcocystidae</taxon>
        <taxon>Cystoisospora</taxon>
    </lineage>
</organism>
<dbReference type="VEuPathDB" id="ToxoDB:CSUI_009762"/>
<sequence length="139" mass="15532">MVSMAIVLLCSRVRPGVFSRSSKASHSMGTRPNRPRRSCDIIEVFHRRRFSSATLGAGREEDDSEVELSERAGCDQQVVGVWPGGRPPGQRTGSQPPLVTAYRIHSIHDLRMCVRVCMCTCFFRRCVRLPTDKPAQLSS</sequence>
<dbReference type="GeneID" id="94433082"/>
<evidence type="ECO:0000313" key="2">
    <source>
        <dbReference type="Proteomes" id="UP000221165"/>
    </source>
</evidence>
<name>A0A2C6KJ51_9APIC</name>